<dbReference type="CDD" id="cd02231">
    <property type="entry name" value="cupin_BLL6423-like"/>
    <property type="match status" value="1"/>
</dbReference>
<dbReference type="PANTHER" id="PTHR36156:SF2">
    <property type="entry name" value="CUPIN TYPE-2 DOMAIN-CONTAINING PROTEIN"/>
    <property type="match status" value="1"/>
</dbReference>
<comment type="caution">
    <text evidence="2">The sequence shown here is derived from an EMBL/GenBank/DDBJ whole genome shotgun (WGS) entry which is preliminary data.</text>
</comment>
<proteinExistence type="predicted"/>
<sequence>MRTIPRRIVTGLRDGKSIIEQDAVVNNVSEHFPGLIISDIWSTDTVPAEFEEKIIENTAFPNTPKNGSYFRYVQIPPDQDLGITALEGQPHPLMHQTNTLDYIIILSGEIYLIVDEEETLLQAGDIVIQRGTNHAWSNRSNLPCIQLAVLLDAEKRLNNYDYLRTCRIK</sequence>
<dbReference type="RefSeq" id="WP_035689982.1">
    <property type="nucleotide sequence ID" value="NZ_JPRL01000004.1"/>
</dbReference>
<dbReference type="InterPro" id="IPR013096">
    <property type="entry name" value="Cupin_2"/>
</dbReference>
<dbReference type="STRING" id="362418.IW19_23605"/>
<protein>
    <submittedName>
        <fullName evidence="2">Cupin</fullName>
    </submittedName>
</protein>
<evidence type="ECO:0000259" key="1">
    <source>
        <dbReference type="Pfam" id="PF07883"/>
    </source>
</evidence>
<dbReference type="SUPFAM" id="SSF51182">
    <property type="entry name" value="RmlC-like cupins"/>
    <property type="match status" value="1"/>
</dbReference>
<feature type="domain" description="Cupin type-2" evidence="1">
    <location>
        <begin position="94"/>
        <end position="148"/>
    </location>
</feature>
<dbReference type="Pfam" id="PF07883">
    <property type="entry name" value="Cupin_2"/>
    <property type="match status" value="1"/>
</dbReference>
<dbReference type="InterPro" id="IPR011051">
    <property type="entry name" value="RmlC_Cupin_sf"/>
</dbReference>
<evidence type="ECO:0000313" key="3">
    <source>
        <dbReference type="Proteomes" id="UP000028715"/>
    </source>
</evidence>
<dbReference type="PANTHER" id="PTHR36156">
    <property type="entry name" value="SLR2101 PROTEIN"/>
    <property type="match status" value="1"/>
</dbReference>
<dbReference type="InterPro" id="IPR014710">
    <property type="entry name" value="RmlC-like_jellyroll"/>
</dbReference>
<dbReference type="InterPro" id="IPR047142">
    <property type="entry name" value="OryJ/VirC-like"/>
</dbReference>
<dbReference type="AlphaFoldDB" id="A0A085ZDZ1"/>
<name>A0A085ZDZ1_9FLAO</name>
<dbReference type="Proteomes" id="UP000028715">
    <property type="component" value="Unassembled WGS sequence"/>
</dbReference>
<reference evidence="2 3" key="1">
    <citation type="submission" date="2014-07" db="EMBL/GenBank/DDBJ databases">
        <title>Genome of Flavobacterium reichenbachii LMG 25512.</title>
        <authorList>
            <person name="Stropko S.J."/>
            <person name="Pipes S.E."/>
            <person name="Newman J.D."/>
        </authorList>
    </citation>
    <scope>NUCLEOTIDE SEQUENCE [LARGE SCALE GENOMIC DNA]</scope>
    <source>
        <strain evidence="2 3">LMG 25512</strain>
    </source>
</reference>
<keyword evidence="3" id="KW-1185">Reference proteome</keyword>
<organism evidence="2 3">
    <name type="scientific">Flavobacterium reichenbachii</name>
    <dbReference type="NCBI Taxonomy" id="362418"/>
    <lineage>
        <taxon>Bacteria</taxon>
        <taxon>Pseudomonadati</taxon>
        <taxon>Bacteroidota</taxon>
        <taxon>Flavobacteriia</taxon>
        <taxon>Flavobacteriales</taxon>
        <taxon>Flavobacteriaceae</taxon>
        <taxon>Flavobacterium</taxon>
    </lineage>
</organism>
<dbReference type="eggNOG" id="COG3837">
    <property type="taxonomic scope" value="Bacteria"/>
</dbReference>
<dbReference type="OrthoDB" id="713485at2"/>
<gene>
    <name evidence="2" type="ORF">IW19_23605</name>
</gene>
<accession>A0A085ZDZ1</accession>
<dbReference type="EMBL" id="JPRL01000004">
    <property type="protein sequence ID" value="KFF02655.1"/>
    <property type="molecule type" value="Genomic_DNA"/>
</dbReference>
<dbReference type="Gene3D" id="2.60.120.10">
    <property type="entry name" value="Jelly Rolls"/>
    <property type="match status" value="1"/>
</dbReference>
<evidence type="ECO:0000313" key="2">
    <source>
        <dbReference type="EMBL" id="KFF02655.1"/>
    </source>
</evidence>